<comment type="caution">
    <text evidence="2">The sequence shown here is derived from an EMBL/GenBank/DDBJ whole genome shotgun (WGS) entry which is preliminary data.</text>
</comment>
<name>A0A9R1V4T4_LACSA</name>
<evidence type="ECO:0000313" key="3">
    <source>
        <dbReference type="Proteomes" id="UP000235145"/>
    </source>
</evidence>
<keyword evidence="1" id="KW-1133">Transmembrane helix</keyword>
<evidence type="ECO:0000256" key="1">
    <source>
        <dbReference type="SAM" id="Phobius"/>
    </source>
</evidence>
<keyword evidence="1" id="KW-0472">Membrane</keyword>
<dbReference type="AlphaFoldDB" id="A0A9R1V4T4"/>
<sequence>MASSPNPINQNFIVVDFHYNGMFAPKPLVHFDPDRASVLDVDFSAFGFKYMNRQLVWDEFSEMLLLLLPLVNLSSMKNFLLPFSKDNSSGCAGDETLCPISISRIIVDLMGLVISILLLVDFILVLLMLLQLYSNSMVDLFLVLSLLPLGILLPFLARISALFSHTPKRSSGIACFYALWNITSLVNVHHAKKKKCYVCNTKEDGCWREIMNIMYRETGDICDLGPFKRLILSPLHVKGLGRSSSSGILSSVTYGADEIASSVLASITSQSKKNKGNFNRVNLDKDKGIGESSIFLHAFYYLLCHWFPLRQVPKQLNLPLQLSFYDNKGDIKKAKTPWEFIPIGHKIGTPVPLYKELMKKWSFSGLNLLAVKLTELIGLLRKKLKQKKNKSGKKEKGRSLVLVKKQKQRELLRKGK</sequence>
<accession>A0A9R1V4T4</accession>
<feature type="transmembrane region" description="Helical" evidence="1">
    <location>
        <begin position="140"/>
        <end position="161"/>
    </location>
</feature>
<proteinExistence type="predicted"/>
<dbReference type="PANTHER" id="PTHR31513">
    <property type="entry name" value="EPHRIN TYPE-B RECEPTOR"/>
    <property type="match status" value="1"/>
</dbReference>
<feature type="transmembrane region" description="Helical" evidence="1">
    <location>
        <begin position="109"/>
        <end position="134"/>
    </location>
</feature>
<keyword evidence="1" id="KW-0812">Transmembrane</keyword>
<organism evidence="2 3">
    <name type="scientific">Lactuca sativa</name>
    <name type="common">Garden lettuce</name>
    <dbReference type="NCBI Taxonomy" id="4236"/>
    <lineage>
        <taxon>Eukaryota</taxon>
        <taxon>Viridiplantae</taxon>
        <taxon>Streptophyta</taxon>
        <taxon>Embryophyta</taxon>
        <taxon>Tracheophyta</taxon>
        <taxon>Spermatophyta</taxon>
        <taxon>Magnoliopsida</taxon>
        <taxon>eudicotyledons</taxon>
        <taxon>Gunneridae</taxon>
        <taxon>Pentapetalae</taxon>
        <taxon>asterids</taxon>
        <taxon>campanulids</taxon>
        <taxon>Asterales</taxon>
        <taxon>Asteraceae</taxon>
        <taxon>Cichorioideae</taxon>
        <taxon>Cichorieae</taxon>
        <taxon>Lactucinae</taxon>
        <taxon>Lactuca</taxon>
    </lineage>
</organism>
<dbReference type="PANTHER" id="PTHR31513:SF10">
    <property type="entry name" value="TYROSINE-PROTEIN KINASE EPHRIN TYPE A_B RECEPTOR-LIKE DOMAIN-CONTAINING PROTEIN"/>
    <property type="match status" value="1"/>
</dbReference>
<gene>
    <name evidence="2" type="ORF">LSAT_V11C700353360</name>
</gene>
<dbReference type="Proteomes" id="UP000235145">
    <property type="component" value="Unassembled WGS sequence"/>
</dbReference>
<reference evidence="2 3" key="1">
    <citation type="journal article" date="2017" name="Nat. Commun.">
        <title>Genome assembly with in vitro proximity ligation data and whole-genome triplication in lettuce.</title>
        <authorList>
            <person name="Reyes-Chin-Wo S."/>
            <person name="Wang Z."/>
            <person name="Yang X."/>
            <person name="Kozik A."/>
            <person name="Arikit S."/>
            <person name="Song C."/>
            <person name="Xia L."/>
            <person name="Froenicke L."/>
            <person name="Lavelle D.O."/>
            <person name="Truco M.J."/>
            <person name="Xia R."/>
            <person name="Zhu S."/>
            <person name="Xu C."/>
            <person name="Xu H."/>
            <person name="Xu X."/>
            <person name="Cox K."/>
            <person name="Korf I."/>
            <person name="Meyers B.C."/>
            <person name="Michelmore R.W."/>
        </authorList>
    </citation>
    <scope>NUCLEOTIDE SEQUENCE [LARGE SCALE GENOMIC DNA]</scope>
    <source>
        <strain evidence="3">cv. Salinas</strain>
        <tissue evidence="2">Seedlings</tissue>
    </source>
</reference>
<keyword evidence="3" id="KW-1185">Reference proteome</keyword>
<protein>
    <submittedName>
        <fullName evidence="2">Uncharacterized protein</fullName>
    </submittedName>
</protein>
<evidence type="ECO:0000313" key="2">
    <source>
        <dbReference type="EMBL" id="KAJ0198278.1"/>
    </source>
</evidence>
<dbReference type="EMBL" id="NBSK02000007">
    <property type="protein sequence ID" value="KAJ0198278.1"/>
    <property type="molecule type" value="Genomic_DNA"/>
</dbReference>